<accession>A0A7W3TAJ5</accession>
<keyword evidence="2" id="KW-1185">Reference proteome</keyword>
<organism evidence="1 2">
    <name type="scientific">Streptomyces alkaliphilus</name>
    <dbReference type="NCBI Taxonomy" id="1472722"/>
    <lineage>
        <taxon>Bacteria</taxon>
        <taxon>Bacillati</taxon>
        <taxon>Actinomycetota</taxon>
        <taxon>Actinomycetes</taxon>
        <taxon>Kitasatosporales</taxon>
        <taxon>Streptomycetaceae</taxon>
        <taxon>Streptomyces</taxon>
    </lineage>
</organism>
<sequence length="111" mass="12070">MPVICLGEDGDVLLVVTSDLRRAVTAWSRMQRRDSNERLAVWAGQRPASCPFAPECGYARGWELLPAPTVEHRHVVFLGPPPGAGEFDDYESYRPVAPGTPGAVPVVVATR</sequence>
<dbReference type="EMBL" id="VKHT01000054">
    <property type="protein sequence ID" value="MBB0243248.1"/>
    <property type="molecule type" value="Genomic_DNA"/>
</dbReference>
<evidence type="ECO:0000313" key="2">
    <source>
        <dbReference type="Proteomes" id="UP000538929"/>
    </source>
</evidence>
<dbReference type="Proteomes" id="UP000538929">
    <property type="component" value="Unassembled WGS sequence"/>
</dbReference>
<gene>
    <name evidence="1" type="ORF">FNQ90_03755</name>
</gene>
<comment type="caution">
    <text evidence="1">The sequence shown here is derived from an EMBL/GenBank/DDBJ whole genome shotgun (WGS) entry which is preliminary data.</text>
</comment>
<evidence type="ECO:0000313" key="1">
    <source>
        <dbReference type="EMBL" id="MBB0243248.1"/>
    </source>
</evidence>
<name>A0A7W3TAJ5_9ACTN</name>
<proteinExistence type="predicted"/>
<reference evidence="2" key="1">
    <citation type="submission" date="2019-10" db="EMBL/GenBank/DDBJ databases">
        <title>Streptomyces sp. nov., a novel actinobacterium isolated from alkaline environment.</title>
        <authorList>
            <person name="Golinska P."/>
        </authorList>
    </citation>
    <scope>NUCLEOTIDE SEQUENCE [LARGE SCALE GENOMIC DNA]</scope>
    <source>
        <strain evidence="2">DSM 42118</strain>
    </source>
</reference>
<dbReference type="AlphaFoldDB" id="A0A7W3TAJ5"/>
<protein>
    <submittedName>
        <fullName evidence="1">Uncharacterized protein</fullName>
    </submittedName>
</protein>